<sequence length="239" mass="27711">MIDLHTVPTPNGHKISIALEELGLEYNVIPYDISKGDQFKPELLALNPNNKLPVIVDHDPISGGPEPMVVFETGAILLYLAEKTGKLISKDASIRFQQIQWLMFQVASVGPLQGQAHHFIRYARVQQDYARERYVNESLRQCRVLETQLQDQDYLAGDYSIADIACWPWLRALPLIDIHLDKDFPNLYAWFQRIDARPAVQRGKDLIHGWVYQLPPNFKMELDEKTWSYSFGEEQYRKR</sequence>
<dbReference type="EMBL" id="PQGG01000040">
    <property type="protein sequence ID" value="POP51314.1"/>
    <property type="molecule type" value="Genomic_DNA"/>
</dbReference>
<evidence type="ECO:0000313" key="4">
    <source>
        <dbReference type="EMBL" id="POP51314.1"/>
    </source>
</evidence>
<dbReference type="SFLD" id="SFLDS00019">
    <property type="entry name" value="Glutathione_Transferase_(cytos"/>
    <property type="match status" value="1"/>
</dbReference>
<dbReference type="InterPro" id="IPR004045">
    <property type="entry name" value="Glutathione_S-Trfase_N"/>
</dbReference>
<dbReference type="Gene3D" id="1.20.1050.10">
    <property type="match status" value="1"/>
</dbReference>
<dbReference type="PROSITE" id="PS50404">
    <property type="entry name" value="GST_NTER"/>
    <property type="match status" value="1"/>
</dbReference>
<evidence type="ECO:0000313" key="7">
    <source>
        <dbReference type="Proteomes" id="UP000274695"/>
    </source>
</evidence>
<feature type="domain" description="GST N-terminal" evidence="2">
    <location>
        <begin position="1"/>
        <end position="88"/>
    </location>
</feature>
<reference evidence="4" key="1">
    <citation type="submission" date="2018-01" db="EMBL/GenBank/DDBJ databases">
        <authorList>
            <person name="Yu X.-D."/>
        </authorList>
    </citation>
    <scope>NUCLEOTIDE SEQUENCE</scope>
    <source>
        <strain evidence="4">ZX-21</strain>
    </source>
</reference>
<dbReference type="InterPro" id="IPR004046">
    <property type="entry name" value="GST_C"/>
</dbReference>
<reference evidence="5 7" key="2">
    <citation type="submission" date="2018-10" db="EMBL/GenBank/DDBJ databases">
        <title>Draft genome sequence of Zhongshania sp. DSW25-10.</title>
        <authorList>
            <person name="Oh J."/>
        </authorList>
    </citation>
    <scope>NUCLEOTIDE SEQUENCE [LARGE SCALE GENOMIC DNA]</scope>
    <source>
        <strain evidence="5 7">DSW25-10</strain>
    </source>
</reference>
<keyword evidence="7" id="KW-1185">Reference proteome</keyword>
<organism evidence="4 6">
    <name type="scientific">Zhongshania marina</name>
    <dbReference type="NCBI Taxonomy" id="2304603"/>
    <lineage>
        <taxon>Bacteria</taxon>
        <taxon>Pseudomonadati</taxon>
        <taxon>Pseudomonadota</taxon>
        <taxon>Gammaproteobacteria</taxon>
        <taxon>Cellvibrionales</taxon>
        <taxon>Spongiibacteraceae</taxon>
        <taxon>Zhongshania</taxon>
    </lineage>
</organism>
<dbReference type="InterPro" id="IPR036282">
    <property type="entry name" value="Glutathione-S-Trfase_C_sf"/>
</dbReference>
<dbReference type="InterPro" id="IPR040079">
    <property type="entry name" value="Glutathione_S-Trfase"/>
</dbReference>
<dbReference type="SUPFAM" id="SSF47616">
    <property type="entry name" value="GST C-terminal domain-like"/>
    <property type="match status" value="1"/>
</dbReference>
<dbReference type="AlphaFoldDB" id="A0A2S4HBF2"/>
<feature type="domain" description="GST C-terminal" evidence="3">
    <location>
        <begin position="91"/>
        <end position="218"/>
    </location>
</feature>
<dbReference type="Pfam" id="PF02798">
    <property type="entry name" value="GST_N"/>
    <property type="match status" value="1"/>
</dbReference>
<dbReference type="SUPFAM" id="SSF52833">
    <property type="entry name" value="Thioredoxin-like"/>
    <property type="match status" value="1"/>
</dbReference>
<dbReference type="OrthoDB" id="9810080at2"/>
<proteinExistence type="inferred from homology"/>
<dbReference type="SFLD" id="SFLDG00358">
    <property type="entry name" value="Main_(cytGST)"/>
    <property type="match status" value="1"/>
</dbReference>
<evidence type="ECO:0000259" key="2">
    <source>
        <dbReference type="PROSITE" id="PS50404"/>
    </source>
</evidence>
<dbReference type="Pfam" id="PF00043">
    <property type="entry name" value="GST_C"/>
    <property type="match status" value="1"/>
</dbReference>
<dbReference type="PROSITE" id="PS50405">
    <property type="entry name" value="GST_CTER"/>
    <property type="match status" value="1"/>
</dbReference>
<accession>A0A2S4HBF2</accession>
<dbReference type="InterPro" id="IPR010987">
    <property type="entry name" value="Glutathione-S-Trfase_C-like"/>
</dbReference>
<dbReference type="EMBL" id="RHGB01000001">
    <property type="protein sequence ID" value="RNL67818.1"/>
    <property type="molecule type" value="Genomic_DNA"/>
</dbReference>
<comment type="caution">
    <text evidence="4">The sequence shown here is derived from an EMBL/GenBank/DDBJ whole genome shotgun (WGS) entry which is preliminary data.</text>
</comment>
<dbReference type="PANTHER" id="PTHR44051:SF19">
    <property type="entry name" value="DISULFIDE-BOND OXIDOREDUCTASE YFCG"/>
    <property type="match status" value="1"/>
</dbReference>
<dbReference type="InterPro" id="IPR036249">
    <property type="entry name" value="Thioredoxin-like_sf"/>
</dbReference>
<comment type="similarity">
    <text evidence="1">Belongs to the GST superfamily.</text>
</comment>
<dbReference type="RefSeq" id="WP_103685647.1">
    <property type="nucleotide sequence ID" value="NZ_PQGG01000040.1"/>
</dbReference>
<evidence type="ECO:0000313" key="5">
    <source>
        <dbReference type="EMBL" id="RNL67818.1"/>
    </source>
</evidence>
<evidence type="ECO:0008006" key="8">
    <source>
        <dbReference type="Google" id="ProtNLM"/>
    </source>
</evidence>
<dbReference type="Proteomes" id="UP000237222">
    <property type="component" value="Unassembled WGS sequence"/>
</dbReference>
<dbReference type="CDD" id="cd03048">
    <property type="entry name" value="GST_N_Ure2p_like"/>
    <property type="match status" value="1"/>
</dbReference>
<evidence type="ECO:0000259" key="3">
    <source>
        <dbReference type="PROSITE" id="PS50405"/>
    </source>
</evidence>
<name>A0A2S4HBF2_9GAMM</name>
<evidence type="ECO:0000313" key="6">
    <source>
        <dbReference type="Proteomes" id="UP000237222"/>
    </source>
</evidence>
<dbReference type="Gene3D" id="3.40.30.10">
    <property type="entry name" value="Glutaredoxin"/>
    <property type="match status" value="1"/>
</dbReference>
<evidence type="ECO:0000256" key="1">
    <source>
        <dbReference type="RuleBase" id="RU003494"/>
    </source>
</evidence>
<dbReference type="Proteomes" id="UP000274695">
    <property type="component" value="Unassembled WGS sequence"/>
</dbReference>
<gene>
    <name evidence="4" type="ORF">C0068_16855</name>
    <name evidence="5" type="ORF">D0911_02005</name>
</gene>
<dbReference type="SFLD" id="SFLDG01151">
    <property type="entry name" value="Main.2:_Nu-like"/>
    <property type="match status" value="1"/>
</dbReference>
<dbReference type="PANTHER" id="PTHR44051">
    <property type="entry name" value="GLUTATHIONE S-TRANSFERASE-RELATED"/>
    <property type="match status" value="1"/>
</dbReference>
<protein>
    <recommendedName>
        <fullName evidence="8">Glutathione S-transferase</fullName>
    </recommendedName>
</protein>